<name>A0A9E7EET4_9LILI</name>
<feature type="region of interest" description="Disordered" evidence="1">
    <location>
        <begin position="1"/>
        <end position="29"/>
    </location>
</feature>
<feature type="region of interest" description="Disordered" evidence="1">
    <location>
        <begin position="45"/>
        <end position="95"/>
    </location>
</feature>
<keyword evidence="3" id="KW-1185">Reference proteome</keyword>
<dbReference type="AlphaFoldDB" id="A0A9E7EET4"/>
<dbReference type="Proteomes" id="UP001055439">
    <property type="component" value="Chromosome 1"/>
</dbReference>
<reference evidence="2" key="1">
    <citation type="submission" date="2022-05" db="EMBL/GenBank/DDBJ databases">
        <title>The Musa troglodytarum L. genome provides insights into the mechanism of non-climacteric behaviour and enrichment of carotenoids.</title>
        <authorList>
            <person name="Wang J."/>
        </authorList>
    </citation>
    <scope>NUCLEOTIDE SEQUENCE</scope>
    <source>
        <tissue evidence="2">Leaf</tissue>
    </source>
</reference>
<feature type="compositionally biased region" description="Basic residues" evidence="1">
    <location>
        <begin position="45"/>
        <end position="54"/>
    </location>
</feature>
<gene>
    <name evidence="2" type="ORF">MUK42_36299</name>
</gene>
<feature type="compositionally biased region" description="Basic residues" evidence="1">
    <location>
        <begin position="1"/>
        <end position="11"/>
    </location>
</feature>
<proteinExistence type="predicted"/>
<feature type="compositionally biased region" description="Basic and acidic residues" evidence="1">
    <location>
        <begin position="12"/>
        <end position="29"/>
    </location>
</feature>
<organism evidence="2 3">
    <name type="scientific">Musa troglodytarum</name>
    <name type="common">fe'i banana</name>
    <dbReference type="NCBI Taxonomy" id="320322"/>
    <lineage>
        <taxon>Eukaryota</taxon>
        <taxon>Viridiplantae</taxon>
        <taxon>Streptophyta</taxon>
        <taxon>Embryophyta</taxon>
        <taxon>Tracheophyta</taxon>
        <taxon>Spermatophyta</taxon>
        <taxon>Magnoliopsida</taxon>
        <taxon>Liliopsida</taxon>
        <taxon>Zingiberales</taxon>
        <taxon>Musaceae</taxon>
        <taxon>Musa</taxon>
    </lineage>
</organism>
<accession>A0A9E7EET4</accession>
<sequence>MPRNKRTPSKSRCHERTSTHTEFQKGFQETDLRDTFGRCRTQPRIRGRRRRHRILGYSPPLLRPLAHPPPTGPSNARGEGRRRSVVDAYGQDGDG</sequence>
<evidence type="ECO:0000313" key="3">
    <source>
        <dbReference type="Proteomes" id="UP001055439"/>
    </source>
</evidence>
<evidence type="ECO:0000256" key="1">
    <source>
        <dbReference type="SAM" id="MobiDB-lite"/>
    </source>
</evidence>
<protein>
    <submittedName>
        <fullName evidence="2">Uncharacterized protein</fullName>
    </submittedName>
</protein>
<dbReference type="EMBL" id="CP097502">
    <property type="protein sequence ID" value="URD75057.1"/>
    <property type="molecule type" value="Genomic_DNA"/>
</dbReference>
<evidence type="ECO:0000313" key="2">
    <source>
        <dbReference type="EMBL" id="URD75057.1"/>
    </source>
</evidence>